<comment type="caution">
    <text evidence="1">The sequence shown here is derived from an EMBL/GenBank/DDBJ whole genome shotgun (WGS) entry which is preliminary data.</text>
</comment>
<accession>A0A2N0B424</accession>
<reference evidence="1" key="1">
    <citation type="submission" date="2017-07" db="EMBL/GenBank/DDBJ databases">
        <title>Leptospira spp. isolated from tropical soils.</title>
        <authorList>
            <person name="Thibeaux R."/>
            <person name="Iraola G."/>
            <person name="Ferres I."/>
            <person name="Bierque E."/>
            <person name="Girault D."/>
            <person name="Soupe-Gilbert M.-E."/>
            <person name="Picardeau M."/>
            <person name="Goarant C."/>
        </authorList>
    </citation>
    <scope>NUCLEOTIDE SEQUENCE [LARGE SCALE GENOMIC DNA]</scope>
    <source>
        <strain evidence="1">ATI7-C-A5</strain>
    </source>
</reference>
<organism evidence="1">
    <name type="scientific">Leptospira ellisii</name>
    <dbReference type="NCBI Taxonomy" id="2023197"/>
    <lineage>
        <taxon>Bacteria</taxon>
        <taxon>Pseudomonadati</taxon>
        <taxon>Spirochaetota</taxon>
        <taxon>Spirochaetia</taxon>
        <taxon>Leptospirales</taxon>
        <taxon>Leptospiraceae</taxon>
        <taxon>Leptospira</taxon>
    </lineage>
</organism>
<name>A0A2N0B424_9LEPT</name>
<proteinExistence type="predicted"/>
<dbReference type="OrthoDB" id="339953at2"/>
<dbReference type="AlphaFoldDB" id="A0A2N0B424"/>
<gene>
    <name evidence="1" type="ORF">CH379_19425</name>
</gene>
<protein>
    <submittedName>
        <fullName evidence="1">Uncharacterized protein</fullName>
    </submittedName>
</protein>
<dbReference type="EMBL" id="NPEF01000315">
    <property type="protein sequence ID" value="PJZ91301.1"/>
    <property type="molecule type" value="Genomic_DNA"/>
</dbReference>
<sequence>MSYNLHHFNETTISLQGGGEVTLPVHVSTIGLHERLSKLQDKLEIAIDQHSNAFNDTNLEISELYETYKLVALEDAVSFVDFCKDLTLFVSADDCTKFIKKQKEARKFGDRILTLIREKFQSLVFESEKHLEVLNRIPFFYPDFSHVFKFLNEVELATKRSSGESQAKK</sequence>
<evidence type="ECO:0000313" key="1">
    <source>
        <dbReference type="EMBL" id="PJZ91301.1"/>
    </source>
</evidence>